<reference evidence="3" key="1">
    <citation type="submission" date="2017-06" db="EMBL/GenBank/DDBJ databases">
        <authorList>
            <person name="Cremers G."/>
        </authorList>
    </citation>
    <scope>NUCLEOTIDE SEQUENCE [LARGE SCALE GENOMIC DNA]</scope>
</reference>
<evidence type="ECO:0000313" key="2">
    <source>
        <dbReference type="EMBL" id="SNQ59531.1"/>
    </source>
</evidence>
<accession>A0A284VJU4</accession>
<protein>
    <submittedName>
        <fullName evidence="2">Uncharacterized protein</fullName>
    </submittedName>
</protein>
<dbReference type="Proteomes" id="UP000218615">
    <property type="component" value="Unassembled WGS sequence"/>
</dbReference>
<keyword evidence="3" id="KW-1185">Reference proteome</keyword>
<gene>
    <name evidence="2" type="ORF">MNV_1210014</name>
</gene>
<dbReference type="EMBL" id="FZMP01000026">
    <property type="protein sequence ID" value="SNQ59531.1"/>
    <property type="molecule type" value="Genomic_DNA"/>
</dbReference>
<keyword evidence="1" id="KW-0175">Coiled coil</keyword>
<sequence>MSIFYKINRFNKSDFHKPICLKNTGDGIENNNGDFNKITDSITGEGETKDFKNDGNTLSVAFEGVKGRDSLKVVKFFQEHPDEHYTPKQIAIYCGIEHGSAKMICLRFYEKGWIQQTLLEHYEYTQKITADELKTLEKFLNQTYHNLMLVVGHTSGNTSGVTPSKATNPNSKESKFHVGEMQFMIKSISVKILTYPQKSVFHIHCTEDPIDYGELMRVVGTIEGKVGYSLETAHFERIEPNIDFPDIQIDGAQRLELRTFSKCWQRFYNKRKNLMRKEYIIRGAHIPLEEVLAVARGEQILGTNVLAIELEELRKEKKQMKEAIIKMSDNYREVIVAIDRLKAAEKNAKKNTKEM</sequence>
<organism evidence="2 3">
    <name type="scientific">Candidatus Methanoperedens nitratireducens</name>
    <dbReference type="NCBI Taxonomy" id="1392998"/>
    <lineage>
        <taxon>Archaea</taxon>
        <taxon>Methanobacteriati</taxon>
        <taxon>Methanobacteriota</taxon>
        <taxon>Stenosarchaea group</taxon>
        <taxon>Methanomicrobia</taxon>
        <taxon>Methanosarcinales</taxon>
        <taxon>ANME-2 cluster</taxon>
        <taxon>Candidatus Methanoperedentaceae</taxon>
        <taxon>Candidatus Methanoperedens</taxon>
    </lineage>
</organism>
<evidence type="ECO:0000313" key="3">
    <source>
        <dbReference type="Proteomes" id="UP000218615"/>
    </source>
</evidence>
<proteinExistence type="predicted"/>
<dbReference type="RefSeq" id="WP_143311604.1">
    <property type="nucleotide sequence ID" value="NZ_FZMP01000026.1"/>
</dbReference>
<evidence type="ECO:0000256" key="1">
    <source>
        <dbReference type="SAM" id="Coils"/>
    </source>
</evidence>
<feature type="coiled-coil region" evidence="1">
    <location>
        <begin position="303"/>
        <end position="330"/>
    </location>
</feature>
<dbReference type="AlphaFoldDB" id="A0A284VJU4"/>
<name>A0A284VJU4_9EURY</name>